<organism evidence="3 4">
    <name type="scientific">Octadecabacter antarcticus 307</name>
    <dbReference type="NCBI Taxonomy" id="391626"/>
    <lineage>
        <taxon>Bacteria</taxon>
        <taxon>Pseudomonadati</taxon>
        <taxon>Pseudomonadota</taxon>
        <taxon>Alphaproteobacteria</taxon>
        <taxon>Rhodobacterales</taxon>
        <taxon>Roseobacteraceae</taxon>
        <taxon>Octadecabacter</taxon>
    </lineage>
</organism>
<evidence type="ECO:0000256" key="2">
    <source>
        <dbReference type="SAM" id="Phobius"/>
    </source>
</evidence>
<feature type="transmembrane region" description="Helical" evidence="2">
    <location>
        <begin position="21"/>
        <end position="46"/>
    </location>
</feature>
<feature type="compositionally biased region" description="Polar residues" evidence="1">
    <location>
        <begin position="61"/>
        <end position="70"/>
    </location>
</feature>
<protein>
    <submittedName>
        <fullName evidence="3">Uncharacterized protein</fullName>
    </submittedName>
</protein>
<evidence type="ECO:0000313" key="4">
    <source>
        <dbReference type="Proteomes" id="UP000005307"/>
    </source>
</evidence>
<name>M9REH4_9RHOB</name>
<keyword evidence="2" id="KW-1133">Transmembrane helix</keyword>
<dbReference type="AlphaFoldDB" id="M9REH4"/>
<accession>M9REH4</accession>
<reference evidence="3 4" key="1">
    <citation type="journal article" date="2013" name="PLoS ONE">
        <title>Poles Apart: Arctic and Antarctic Octadecabacter strains Share High Genome Plasticity and a New Type of Xanthorhodopsin.</title>
        <authorList>
            <person name="Vollmers J."/>
            <person name="Voget S."/>
            <person name="Dietrich S."/>
            <person name="Gollnow K."/>
            <person name="Smits M."/>
            <person name="Meyer K."/>
            <person name="Brinkhoff T."/>
            <person name="Simon M."/>
            <person name="Daniel R."/>
        </authorList>
    </citation>
    <scope>NUCLEOTIDE SEQUENCE [LARGE SCALE GENOMIC DNA]</scope>
    <source>
        <strain evidence="3 4">307</strain>
    </source>
</reference>
<sequence>MADYDFSKPAPDRSHRVPIGAGTGMGGVGFIIVGIVIVLVVLYAVFGGAGVPLEQDPSAIAPTTQAVPTE</sequence>
<evidence type="ECO:0000313" key="3">
    <source>
        <dbReference type="EMBL" id="AGI68811.1"/>
    </source>
</evidence>
<dbReference type="RefSeq" id="WP_015500789.1">
    <property type="nucleotide sequence ID" value="NC_020911.1"/>
</dbReference>
<keyword evidence="2" id="KW-0472">Membrane</keyword>
<gene>
    <name evidence="3" type="ORF">OAN307_c33010</name>
</gene>
<proteinExistence type="predicted"/>
<dbReference type="EMBL" id="CP003740">
    <property type="protein sequence ID" value="AGI68811.1"/>
    <property type="molecule type" value="Genomic_DNA"/>
</dbReference>
<feature type="region of interest" description="Disordered" evidence="1">
    <location>
        <begin position="51"/>
        <end position="70"/>
    </location>
</feature>
<keyword evidence="2" id="KW-0812">Transmembrane</keyword>
<dbReference type="KEGG" id="oat:OAN307_c33010"/>
<dbReference type="Proteomes" id="UP000005307">
    <property type="component" value="Chromosome"/>
</dbReference>
<evidence type="ECO:0000256" key="1">
    <source>
        <dbReference type="SAM" id="MobiDB-lite"/>
    </source>
</evidence>
<keyword evidence="4" id="KW-1185">Reference proteome</keyword>
<dbReference type="STRING" id="391626.OAN307_c33010"/>
<dbReference type="HOGENOM" id="CLU_2753923_0_0_5"/>